<dbReference type="AlphaFoldDB" id="A0A8J7IQD1"/>
<dbReference type="PANTHER" id="PTHR39430">
    <property type="entry name" value="MEMBRANE-ASSOCIATED PROTEASE-RELATED"/>
    <property type="match status" value="1"/>
</dbReference>
<keyword evidence="3" id="KW-0378">Hydrolase</keyword>
<dbReference type="RefSeq" id="WP_199116039.1">
    <property type="nucleotide sequence ID" value="NZ_JAELVQ010000021.1"/>
</dbReference>
<dbReference type="PANTHER" id="PTHR39430:SF1">
    <property type="entry name" value="PROTEASE"/>
    <property type="match status" value="1"/>
</dbReference>
<dbReference type="GO" id="GO:0080120">
    <property type="term" value="P:CAAX-box protein maturation"/>
    <property type="evidence" value="ECO:0007669"/>
    <property type="project" value="UniProtKB-ARBA"/>
</dbReference>
<dbReference type="GO" id="GO:0008237">
    <property type="term" value="F:metallopeptidase activity"/>
    <property type="evidence" value="ECO:0007669"/>
    <property type="project" value="UniProtKB-KW"/>
</dbReference>
<feature type="transmembrane region" description="Helical" evidence="1">
    <location>
        <begin position="133"/>
        <end position="152"/>
    </location>
</feature>
<feature type="transmembrane region" description="Helical" evidence="1">
    <location>
        <begin position="173"/>
        <end position="190"/>
    </location>
</feature>
<evidence type="ECO:0000313" key="4">
    <source>
        <dbReference type="Proteomes" id="UP000610931"/>
    </source>
</evidence>
<sequence length="311" mass="35357">MDYIQQVYKGKRELWIFILTSILISGVFILNFIAYLFTSKEDLDKAYDLMKSIPSNLSLIVNLLPFVFLLGLLFVFVKYIHQRSILSLTTARSKVDWGRILFSFSLIVVITLILFGVSYVSDSSQIALQFQPVKFAILLIISLLLFPFQIGLEEYLFRGYFMQHIGDLVKNKWFPLIVTSVFFGIAHSANPEVAEIGFITMVFYIGTGLLLGIMTLMDDGLELALGFHLGNNLLAALLVTSDWSALQTDAIFKYTAEQATNTVLEIIVPVLVVYPLILLIMSKKYKWANWKDKLFGKVIEPISSEEYKTLE</sequence>
<protein>
    <submittedName>
        <fullName evidence="3">CPBP family intramembrane metalloprotease</fullName>
    </submittedName>
</protein>
<dbReference type="GO" id="GO:0004175">
    <property type="term" value="F:endopeptidase activity"/>
    <property type="evidence" value="ECO:0007669"/>
    <property type="project" value="UniProtKB-ARBA"/>
</dbReference>
<keyword evidence="1" id="KW-0472">Membrane</keyword>
<keyword evidence="1" id="KW-1133">Transmembrane helix</keyword>
<feature type="transmembrane region" description="Helical" evidence="1">
    <location>
        <begin position="263"/>
        <end position="281"/>
    </location>
</feature>
<organism evidence="3 4">
    <name type="scientific">Snuella sedimenti</name>
    <dbReference type="NCBI Taxonomy" id="2798802"/>
    <lineage>
        <taxon>Bacteria</taxon>
        <taxon>Pseudomonadati</taxon>
        <taxon>Bacteroidota</taxon>
        <taxon>Flavobacteriia</taxon>
        <taxon>Flavobacteriales</taxon>
        <taxon>Flavobacteriaceae</taxon>
        <taxon>Snuella</taxon>
    </lineage>
</organism>
<keyword evidence="3" id="KW-0645">Protease</keyword>
<keyword evidence="1" id="KW-0812">Transmembrane</keyword>
<feature type="domain" description="CAAX prenyl protease 2/Lysostaphin resistance protein A-like" evidence="2">
    <location>
        <begin position="138"/>
        <end position="234"/>
    </location>
</feature>
<feature type="transmembrane region" description="Helical" evidence="1">
    <location>
        <begin position="14"/>
        <end position="37"/>
    </location>
</feature>
<feature type="transmembrane region" description="Helical" evidence="1">
    <location>
        <begin position="100"/>
        <end position="121"/>
    </location>
</feature>
<keyword evidence="4" id="KW-1185">Reference proteome</keyword>
<feature type="transmembrane region" description="Helical" evidence="1">
    <location>
        <begin position="196"/>
        <end position="216"/>
    </location>
</feature>
<accession>A0A8J7IQD1</accession>
<dbReference type="InterPro" id="IPR003675">
    <property type="entry name" value="Rce1/LyrA-like_dom"/>
</dbReference>
<gene>
    <name evidence="3" type="ORF">JF259_13865</name>
</gene>
<evidence type="ECO:0000313" key="3">
    <source>
        <dbReference type="EMBL" id="MBJ6369177.1"/>
    </source>
</evidence>
<reference evidence="3" key="1">
    <citation type="submission" date="2020-12" db="EMBL/GenBank/DDBJ databases">
        <title>Snuella sp. nov., isolated from sediment in Incheon.</title>
        <authorList>
            <person name="Kim W."/>
        </authorList>
    </citation>
    <scope>NUCLEOTIDE SEQUENCE</scope>
    <source>
        <strain evidence="3">CAU 1569</strain>
    </source>
</reference>
<dbReference type="Proteomes" id="UP000610931">
    <property type="component" value="Unassembled WGS sequence"/>
</dbReference>
<dbReference type="Pfam" id="PF02517">
    <property type="entry name" value="Rce1-like"/>
    <property type="match status" value="1"/>
</dbReference>
<feature type="transmembrane region" description="Helical" evidence="1">
    <location>
        <begin position="57"/>
        <end position="80"/>
    </location>
</feature>
<name>A0A8J7IQD1_9FLAO</name>
<proteinExistence type="predicted"/>
<evidence type="ECO:0000256" key="1">
    <source>
        <dbReference type="SAM" id="Phobius"/>
    </source>
</evidence>
<keyword evidence="3" id="KW-0482">Metalloprotease</keyword>
<evidence type="ECO:0000259" key="2">
    <source>
        <dbReference type="Pfam" id="PF02517"/>
    </source>
</evidence>
<dbReference type="EMBL" id="JAELVQ010000021">
    <property type="protein sequence ID" value="MBJ6369177.1"/>
    <property type="molecule type" value="Genomic_DNA"/>
</dbReference>
<comment type="caution">
    <text evidence="3">The sequence shown here is derived from an EMBL/GenBank/DDBJ whole genome shotgun (WGS) entry which is preliminary data.</text>
</comment>
<feature type="transmembrane region" description="Helical" evidence="1">
    <location>
        <begin position="223"/>
        <end position="243"/>
    </location>
</feature>